<evidence type="ECO:0000313" key="3">
    <source>
        <dbReference type="Proteomes" id="UP000007305"/>
    </source>
</evidence>
<reference evidence="3" key="1">
    <citation type="submission" date="2015-12" db="EMBL/GenBank/DDBJ databases">
        <title>Update maize B73 reference genome by single molecule sequencing technologies.</title>
        <authorList>
            <consortium name="Maize Genome Sequencing Project"/>
            <person name="Ware D."/>
        </authorList>
    </citation>
    <scope>NUCLEOTIDE SEQUENCE [LARGE SCALE GENOMIC DNA]</scope>
    <source>
        <strain evidence="3">cv. B73</strain>
    </source>
</reference>
<keyword evidence="3" id="KW-1185">Reference proteome</keyword>
<dbReference type="Gramene" id="Zm00001eb028420_T001">
    <property type="protein sequence ID" value="Zm00001eb028420_P001"/>
    <property type="gene ID" value="Zm00001eb028420"/>
</dbReference>
<keyword evidence="1" id="KW-0812">Transmembrane</keyword>
<dbReference type="AlphaFoldDB" id="A0A804LQF4"/>
<dbReference type="InParanoid" id="A0A804LQF4"/>
<sequence>MQASELLRFQLASPPEVEQTRLLRPKLYHFPVSLSRNCLAGDPNKPLCWGSPGFLALEGGFVLAGHGLAEKQQRQHLDAKSLSFMKIATHLRRSCFLHSFSVVFLYWFYVIS</sequence>
<evidence type="ECO:0000313" key="2">
    <source>
        <dbReference type="EnsemblPlants" id="Zm00001eb028420_P001"/>
    </source>
</evidence>
<reference evidence="2" key="2">
    <citation type="submission" date="2019-07" db="EMBL/GenBank/DDBJ databases">
        <authorList>
            <person name="Seetharam A."/>
            <person name="Woodhouse M."/>
            <person name="Cannon E."/>
        </authorList>
    </citation>
    <scope>NUCLEOTIDE SEQUENCE [LARGE SCALE GENOMIC DNA]</scope>
    <source>
        <strain evidence="2">cv. B73</strain>
    </source>
</reference>
<dbReference type="Proteomes" id="UP000007305">
    <property type="component" value="Chromosome 1"/>
</dbReference>
<accession>A0A804LQF4</accession>
<organism evidence="2 3">
    <name type="scientific">Zea mays</name>
    <name type="common">Maize</name>
    <dbReference type="NCBI Taxonomy" id="4577"/>
    <lineage>
        <taxon>Eukaryota</taxon>
        <taxon>Viridiplantae</taxon>
        <taxon>Streptophyta</taxon>
        <taxon>Embryophyta</taxon>
        <taxon>Tracheophyta</taxon>
        <taxon>Spermatophyta</taxon>
        <taxon>Magnoliopsida</taxon>
        <taxon>Liliopsida</taxon>
        <taxon>Poales</taxon>
        <taxon>Poaceae</taxon>
        <taxon>PACMAD clade</taxon>
        <taxon>Panicoideae</taxon>
        <taxon>Andropogonodae</taxon>
        <taxon>Andropogoneae</taxon>
        <taxon>Tripsacinae</taxon>
        <taxon>Zea</taxon>
    </lineage>
</organism>
<keyword evidence="1" id="KW-0472">Membrane</keyword>
<proteinExistence type="predicted"/>
<feature type="transmembrane region" description="Helical" evidence="1">
    <location>
        <begin position="90"/>
        <end position="109"/>
    </location>
</feature>
<protein>
    <submittedName>
        <fullName evidence="2">Uncharacterized protein</fullName>
    </submittedName>
</protein>
<keyword evidence="1" id="KW-1133">Transmembrane helix</keyword>
<dbReference type="EnsemblPlants" id="Zm00001eb028420_T001">
    <property type="protein sequence ID" value="Zm00001eb028420_P001"/>
    <property type="gene ID" value="Zm00001eb028420"/>
</dbReference>
<reference evidence="2" key="3">
    <citation type="submission" date="2021-05" db="UniProtKB">
        <authorList>
            <consortium name="EnsemblPlants"/>
        </authorList>
    </citation>
    <scope>IDENTIFICATION</scope>
    <source>
        <strain evidence="2">cv. B73</strain>
    </source>
</reference>
<name>A0A804LQF4_MAIZE</name>
<evidence type="ECO:0000256" key="1">
    <source>
        <dbReference type="SAM" id="Phobius"/>
    </source>
</evidence>